<dbReference type="AlphaFoldDB" id="A0A6J6JE95"/>
<dbReference type="EMBL" id="CAEZVM010000036">
    <property type="protein sequence ID" value="CAB4635106.1"/>
    <property type="molecule type" value="Genomic_DNA"/>
</dbReference>
<gene>
    <name evidence="2" type="ORF">UFOPK2032_00892</name>
</gene>
<protein>
    <submittedName>
        <fullName evidence="2">Unannotated protein</fullName>
    </submittedName>
</protein>
<feature type="region of interest" description="Disordered" evidence="1">
    <location>
        <begin position="38"/>
        <end position="72"/>
    </location>
</feature>
<reference evidence="2" key="1">
    <citation type="submission" date="2020-05" db="EMBL/GenBank/DDBJ databases">
        <authorList>
            <person name="Chiriac C."/>
            <person name="Salcher M."/>
            <person name="Ghai R."/>
            <person name="Kavagutti S V."/>
        </authorList>
    </citation>
    <scope>NUCLEOTIDE SEQUENCE</scope>
</reference>
<name>A0A6J6JE95_9ZZZZ</name>
<accession>A0A6J6JE95</accession>
<evidence type="ECO:0000313" key="2">
    <source>
        <dbReference type="EMBL" id="CAB4635106.1"/>
    </source>
</evidence>
<proteinExistence type="predicted"/>
<sequence>MPREELLASVATEQVRIEVAVGDAVGVADCDAVGVSVGSGPELSVPDETANPPMIRVSTTSPEPDPIRTSLRYGNLSDNLANWLDS</sequence>
<evidence type="ECO:0000256" key="1">
    <source>
        <dbReference type="SAM" id="MobiDB-lite"/>
    </source>
</evidence>
<organism evidence="2">
    <name type="scientific">freshwater metagenome</name>
    <dbReference type="NCBI Taxonomy" id="449393"/>
    <lineage>
        <taxon>unclassified sequences</taxon>
        <taxon>metagenomes</taxon>
        <taxon>ecological metagenomes</taxon>
    </lineage>
</organism>